<dbReference type="NCBIfam" id="TIGR00765">
    <property type="entry name" value="yihY_not_rbn"/>
    <property type="match status" value="1"/>
</dbReference>
<dbReference type="Pfam" id="PF03631">
    <property type="entry name" value="Virul_fac_BrkB"/>
    <property type="match status" value="1"/>
</dbReference>
<name>A0A3M0GJE1_9ACTN</name>
<evidence type="ECO:0000256" key="7">
    <source>
        <dbReference type="SAM" id="Phobius"/>
    </source>
</evidence>
<keyword evidence="3 7" id="KW-0812">Transmembrane</keyword>
<feature type="compositionally biased region" description="Basic and acidic residues" evidence="6">
    <location>
        <begin position="1"/>
        <end position="27"/>
    </location>
</feature>
<evidence type="ECO:0000256" key="1">
    <source>
        <dbReference type="ARBA" id="ARBA00004651"/>
    </source>
</evidence>
<comment type="caution">
    <text evidence="8">The sequence shown here is derived from an EMBL/GenBank/DDBJ whole genome shotgun (WGS) entry which is preliminary data.</text>
</comment>
<reference evidence="8 9" key="1">
    <citation type="submission" date="2018-10" db="EMBL/GenBank/DDBJ databases">
        <title>Tessaracoccus antarcticuss sp. nov., isolated from sediment.</title>
        <authorList>
            <person name="Zhou L.Y."/>
            <person name="Du Z.J."/>
        </authorList>
    </citation>
    <scope>NUCLEOTIDE SEQUENCE [LARGE SCALE GENOMIC DNA]</scope>
    <source>
        <strain evidence="8 9">JDX10</strain>
    </source>
</reference>
<comment type="subcellular location">
    <subcellularLocation>
        <location evidence="1">Cell membrane</location>
        <topology evidence="1">Multi-pass membrane protein</topology>
    </subcellularLocation>
</comment>
<dbReference type="RefSeq" id="WP_121900291.1">
    <property type="nucleotide sequence ID" value="NZ_REFW01000001.1"/>
</dbReference>
<evidence type="ECO:0000256" key="6">
    <source>
        <dbReference type="SAM" id="MobiDB-lite"/>
    </source>
</evidence>
<feature type="transmembrane region" description="Helical" evidence="7">
    <location>
        <begin position="240"/>
        <end position="263"/>
    </location>
</feature>
<evidence type="ECO:0000256" key="3">
    <source>
        <dbReference type="ARBA" id="ARBA00022692"/>
    </source>
</evidence>
<feature type="transmembrane region" description="Helical" evidence="7">
    <location>
        <begin position="205"/>
        <end position="228"/>
    </location>
</feature>
<sequence length="388" mass="41606">MSEYATRKSQEKAHNAPEPDDDRKPDDPTDLTKPSWKYIGKRAISEFGKDKCTDLAAGLTYFAVLSLFPALLALVSLLGVFGQGEQTTQALTGWLNDYAPKDLQPLLETTISGLTSQSGAGFALVTGLVGALWTASGYVGAFGRSMNRIYEIEEGRPVWKLKPAMLLLTFAMLIIVAVIVFALALSGGVADAVGGLIGLGDTAVLVWSIAKWPVVIALAVLLIALLYYFTPNVRQPKFRWVSIGSLVALVISAIAVGAFAFYVSKFSSYGATYGIIGSVIILLLGIWIVNNVLLLGAEIDAEVERGRELQGGIEAEESVQLPLRDDRQVDKQAKKFDALVAEGAELREQHADGDYTEQNDDASSKESVDGDGDDGDDDRPRGGATSAR</sequence>
<feature type="transmembrane region" description="Helical" evidence="7">
    <location>
        <begin position="164"/>
        <end position="185"/>
    </location>
</feature>
<dbReference type="PANTHER" id="PTHR30213">
    <property type="entry name" value="INNER MEMBRANE PROTEIN YHJD"/>
    <property type="match status" value="1"/>
</dbReference>
<evidence type="ECO:0000313" key="9">
    <source>
        <dbReference type="Proteomes" id="UP000275256"/>
    </source>
</evidence>
<dbReference type="InterPro" id="IPR017039">
    <property type="entry name" value="Virul_fac_BrkB"/>
</dbReference>
<keyword evidence="9" id="KW-1185">Reference proteome</keyword>
<dbReference type="PANTHER" id="PTHR30213:SF0">
    <property type="entry name" value="UPF0761 MEMBRANE PROTEIN YIHY"/>
    <property type="match status" value="1"/>
</dbReference>
<organism evidence="8 9">
    <name type="scientific">Tessaracoccus antarcticus</name>
    <dbReference type="NCBI Taxonomy" id="2479848"/>
    <lineage>
        <taxon>Bacteria</taxon>
        <taxon>Bacillati</taxon>
        <taxon>Actinomycetota</taxon>
        <taxon>Actinomycetes</taxon>
        <taxon>Propionibacteriales</taxon>
        <taxon>Propionibacteriaceae</taxon>
        <taxon>Tessaracoccus</taxon>
    </lineage>
</organism>
<protein>
    <submittedName>
        <fullName evidence="8">YihY/virulence factor BrkB family protein</fullName>
    </submittedName>
</protein>
<dbReference type="GO" id="GO:0005886">
    <property type="term" value="C:plasma membrane"/>
    <property type="evidence" value="ECO:0007669"/>
    <property type="project" value="UniProtKB-SubCell"/>
</dbReference>
<keyword evidence="2" id="KW-1003">Cell membrane</keyword>
<dbReference type="AlphaFoldDB" id="A0A3M0GJE1"/>
<feature type="transmembrane region" description="Helical" evidence="7">
    <location>
        <begin position="59"/>
        <end position="81"/>
    </location>
</feature>
<feature type="transmembrane region" description="Helical" evidence="7">
    <location>
        <begin position="122"/>
        <end position="143"/>
    </location>
</feature>
<dbReference type="Proteomes" id="UP000275256">
    <property type="component" value="Unassembled WGS sequence"/>
</dbReference>
<evidence type="ECO:0000313" key="8">
    <source>
        <dbReference type="EMBL" id="RMB61743.1"/>
    </source>
</evidence>
<evidence type="ECO:0000256" key="4">
    <source>
        <dbReference type="ARBA" id="ARBA00022989"/>
    </source>
</evidence>
<feature type="transmembrane region" description="Helical" evidence="7">
    <location>
        <begin position="275"/>
        <end position="297"/>
    </location>
</feature>
<dbReference type="EMBL" id="REFW01000001">
    <property type="protein sequence ID" value="RMB61743.1"/>
    <property type="molecule type" value="Genomic_DNA"/>
</dbReference>
<dbReference type="OrthoDB" id="9781030at2"/>
<feature type="region of interest" description="Disordered" evidence="6">
    <location>
        <begin position="347"/>
        <end position="388"/>
    </location>
</feature>
<proteinExistence type="predicted"/>
<accession>A0A3M0GJE1</accession>
<keyword evidence="4 7" id="KW-1133">Transmembrane helix</keyword>
<gene>
    <name evidence="8" type="ORF">EAX62_03725</name>
</gene>
<feature type="region of interest" description="Disordered" evidence="6">
    <location>
        <begin position="1"/>
        <end position="33"/>
    </location>
</feature>
<keyword evidence="5 7" id="KW-0472">Membrane</keyword>
<evidence type="ECO:0000256" key="5">
    <source>
        <dbReference type="ARBA" id="ARBA00023136"/>
    </source>
</evidence>
<evidence type="ECO:0000256" key="2">
    <source>
        <dbReference type="ARBA" id="ARBA00022475"/>
    </source>
</evidence>